<evidence type="ECO:0000256" key="6">
    <source>
        <dbReference type="ARBA" id="ARBA00022729"/>
    </source>
</evidence>
<evidence type="ECO:0000256" key="3">
    <source>
        <dbReference type="ARBA" id="ARBA00022448"/>
    </source>
</evidence>
<keyword evidence="8" id="KW-0998">Cell outer membrane</keyword>
<dbReference type="SUPFAM" id="SSF141729">
    <property type="entry name" value="FimD N-terminal domain-like"/>
    <property type="match status" value="1"/>
</dbReference>
<keyword evidence="7" id="KW-0472">Membrane</keyword>
<protein>
    <submittedName>
        <fullName evidence="11">Outer membrane usher protein</fullName>
    </submittedName>
</protein>
<dbReference type="EMBL" id="CP011507">
    <property type="protein sequence ID" value="AKS07475.1"/>
    <property type="molecule type" value="Genomic_DNA"/>
</dbReference>
<keyword evidence="3" id="KW-0813">Transport</keyword>
<dbReference type="RefSeq" id="WP_049710997.1">
    <property type="nucleotide sequence ID" value="NZ_CP011507.1"/>
</dbReference>
<dbReference type="GO" id="GO:0015473">
    <property type="term" value="F:fimbrial usher porin activity"/>
    <property type="evidence" value="ECO:0007669"/>
    <property type="project" value="InterPro"/>
</dbReference>
<proteinExistence type="inferred from homology"/>
<evidence type="ECO:0000313" key="11">
    <source>
        <dbReference type="EMBL" id="AKS07475.1"/>
    </source>
</evidence>
<dbReference type="GO" id="GO:0009297">
    <property type="term" value="P:pilus assembly"/>
    <property type="evidence" value="ECO:0007669"/>
    <property type="project" value="InterPro"/>
</dbReference>
<dbReference type="Pfam" id="PF00577">
    <property type="entry name" value="Usher"/>
    <property type="match status" value="1"/>
</dbReference>
<evidence type="ECO:0000313" key="12">
    <source>
        <dbReference type="Proteomes" id="UP000036608"/>
    </source>
</evidence>
<evidence type="ECO:0000256" key="1">
    <source>
        <dbReference type="ARBA" id="ARBA00004571"/>
    </source>
</evidence>
<evidence type="ECO:0000259" key="9">
    <source>
        <dbReference type="Pfam" id="PF13953"/>
    </source>
</evidence>
<dbReference type="InterPro" id="IPR042186">
    <property type="entry name" value="FimD_plug_dom"/>
</dbReference>
<evidence type="ECO:0000256" key="2">
    <source>
        <dbReference type="ARBA" id="ARBA00008064"/>
    </source>
</evidence>
<keyword evidence="5" id="KW-0812">Transmembrane</keyword>
<dbReference type="InterPro" id="IPR025885">
    <property type="entry name" value="PapC_N"/>
</dbReference>
<name>A0A0H5ACT9_9PSED</name>
<dbReference type="InterPro" id="IPR000015">
    <property type="entry name" value="Fimb_usher"/>
</dbReference>
<evidence type="ECO:0000256" key="4">
    <source>
        <dbReference type="ARBA" id="ARBA00022452"/>
    </source>
</evidence>
<dbReference type="PANTHER" id="PTHR30451">
    <property type="entry name" value="OUTER MEMBRANE USHER PROTEIN"/>
    <property type="match status" value="1"/>
</dbReference>
<dbReference type="InterPro" id="IPR037224">
    <property type="entry name" value="PapC_N_sf"/>
</dbReference>
<feature type="domain" description="PapC-like C-terminal" evidence="9">
    <location>
        <begin position="759"/>
        <end position="817"/>
    </location>
</feature>
<dbReference type="Pfam" id="PF13953">
    <property type="entry name" value="PapC_C"/>
    <property type="match status" value="1"/>
</dbReference>
<keyword evidence="4" id="KW-1134">Transmembrane beta strand</keyword>
<keyword evidence="6" id="KW-0732">Signal</keyword>
<dbReference type="Gene3D" id="2.60.40.2610">
    <property type="entry name" value="Outer membrane usher protein FimD, plug domain"/>
    <property type="match status" value="1"/>
</dbReference>
<comment type="similarity">
    <text evidence="2">Belongs to the fimbrial export usher family.</text>
</comment>
<dbReference type="GO" id="GO:0009279">
    <property type="term" value="C:cell outer membrane"/>
    <property type="evidence" value="ECO:0007669"/>
    <property type="project" value="UniProtKB-SubCell"/>
</dbReference>
<dbReference type="InterPro" id="IPR025949">
    <property type="entry name" value="PapC-like_C"/>
</dbReference>
<sequence length="840" mass="90007">MKKIRHPSRAAKCASSHGLQAHSRVLLGLATLWGVPGTSAAVGLGEGFDLAALTNLGIDPQVSEYFRSAARFREGVHVVGLRVNGTPLGLVDARFDYQGQLCFTQALLTKAGLVTPSRVLREGISPDQACHDFVGEYPATMVRLRPSSDEVTLVVPTQSLRAPEWEAGNFSQGGAAAIFNYDVLGFDTHSRSGPSRFVSAYTEAGFNLGNWIVRSRQFYVSDNGRTRTEQVDAYAQRDIATLQSTFQAGQISSNNPIFGGVQLTGLQFFPDGQQRTGAGNSEVVVEGLAQSQSRVEVRQSGALIHTTLVPEGPFRLTGLPLLNSTSDLDVSVIDVRGAKRSFVVPAASFRGGAPIAPGYYFSLGKVRETTIDTRDSESPVVAMGSGTWGLGQHSSLGFGLLGTDEYQSAGGTLSSVFFHQMTVGMRHNLSRDSQDGVGGARSTLTVGSPLFANVDFSLSASTQSRGYREVLEAGQASRGYDLDARFKRQYTAGLSWADPLMGGFSLSFTRSSQFDGQSTDHLFASWNKTLKGVDVALIADAQVGGARPRRPDPALGGRRDERLDADSSLRLQVTVPLGGNRRVSSYVSRRGDRLDAGTALSEQVNDYVNYEVGVDRDVNEREQSVRGRVDVLPLYTRVSLGVNRDPSATNYSGQLQGGIVAHEHGVTFSPYAVQDTFGIVSVGDIGAAKVSTPQGPVWTDFSGQAVIPGLQAYGNNHVQVQTQSLPKRVDLKNGTKVLAAGRGSVNILNFDVVKVRRLLLEAQDEQGRPLPQGAAVFGEDNNFVTSVVGEGMIFLSNIDGPQTLRVSLPDSASCLLQVNPEQAPDDDQLFETAPAVCHAR</sequence>
<dbReference type="AlphaFoldDB" id="A0A0H5ACT9"/>
<evidence type="ECO:0000256" key="5">
    <source>
        <dbReference type="ARBA" id="ARBA00022692"/>
    </source>
</evidence>
<dbReference type="Proteomes" id="UP000036608">
    <property type="component" value="Chromosome"/>
</dbReference>
<dbReference type="Gene3D" id="2.60.40.3110">
    <property type="match status" value="1"/>
</dbReference>
<gene>
    <name evidence="11" type="ORF">AA957_15575</name>
</gene>
<organism evidence="11 12">
    <name type="scientific">Pseudomonas trivialis</name>
    <dbReference type="NCBI Taxonomy" id="200450"/>
    <lineage>
        <taxon>Bacteria</taxon>
        <taxon>Pseudomonadati</taxon>
        <taxon>Pseudomonadota</taxon>
        <taxon>Gammaproteobacteria</taxon>
        <taxon>Pseudomonadales</taxon>
        <taxon>Pseudomonadaceae</taxon>
        <taxon>Pseudomonas</taxon>
    </lineage>
</organism>
<dbReference type="PANTHER" id="PTHR30451:SF8">
    <property type="entry name" value="FIMBRIAL USHER PROTEIN"/>
    <property type="match status" value="1"/>
</dbReference>
<reference evidence="11 12" key="1">
    <citation type="journal article" date="2015" name="Genome Announc.">
        <title>Complete Genome Sequence of the Rhizobacterium Pseudomonas trivialis Strain IHBB745 with Multiple Plant Growth-Promoting Activities and Tolerance to Desiccation and Alkalinity.</title>
        <authorList>
            <person name="Gulati A."/>
            <person name="Swarnkar M.K."/>
            <person name="Vyas P."/>
            <person name="Rahi P."/>
            <person name="Thakur R."/>
            <person name="Thakur N."/>
            <person name="Singh A.K."/>
        </authorList>
    </citation>
    <scope>NUCLEOTIDE SEQUENCE [LARGE SCALE GENOMIC DNA]</scope>
    <source>
        <strain evidence="12">745</strain>
    </source>
</reference>
<evidence type="ECO:0000256" key="7">
    <source>
        <dbReference type="ARBA" id="ARBA00023136"/>
    </source>
</evidence>
<accession>A0A0H5ACT9</accession>
<dbReference type="Gene3D" id="2.60.40.2070">
    <property type="match status" value="1"/>
</dbReference>
<dbReference type="Pfam" id="PF13954">
    <property type="entry name" value="PapC_N"/>
    <property type="match status" value="1"/>
</dbReference>
<evidence type="ECO:0000259" key="10">
    <source>
        <dbReference type="Pfam" id="PF13954"/>
    </source>
</evidence>
<dbReference type="InterPro" id="IPR043142">
    <property type="entry name" value="PapC-like_C_sf"/>
</dbReference>
<dbReference type="PATRIC" id="fig|200450.3.peg.3202"/>
<feature type="domain" description="PapC N-terminal" evidence="10">
    <location>
        <begin position="48"/>
        <end position="183"/>
    </location>
</feature>
<comment type="subcellular location">
    <subcellularLocation>
        <location evidence="1">Cell outer membrane</location>
        <topology evidence="1">Multi-pass membrane protein</topology>
    </subcellularLocation>
</comment>
<dbReference type="KEGG" id="ptv:AA957_15575"/>
<reference evidence="12" key="2">
    <citation type="submission" date="2015-05" db="EMBL/GenBank/DDBJ databases">
        <authorList>
            <person name="Swarnkar M.K."/>
            <person name="Vyas P."/>
            <person name="Rahi P."/>
            <person name="Thakur R."/>
            <person name="Thakur N."/>
            <person name="Singh A.K."/>
            <person name="Gulati A."/>
        </authorList>
    </citation>
    <scope>NUCLEOTIDE SEQUENCE [LARGE SCALE GENOMIC DNA]</scope>
    <source>
        <strain evidence="12">745</strain>
    </source>
</reference>
<evidence type="ECO:0000256" key="8">
    <source>
        <dbReference type="ARBA" id="ARBA00023237"/>
    </source>
</evidence>